<dbReference type="GO" id="GO:0016579">
    <property type="term" value="P:protein deubiquitination"/>
    <property type="evidence" value="ECO:0007669"/>
    <property type="project" value="InterPro"/>
</dbReference>
<reference evidence="10" key="1">
    <citation type="submission" date="2021-09" db="EMBL/GenBank/DDBJ databases">
        <authorList>
            <consortium name="AG Swart"/>
            <person name="Singh M."/>
            <person name="Singh A."/>
            <person name="Seah K."/>
            <person name="Emmerich C."/>
        </authorList>
    </citation>
    <scope>NUCLEOTIDE SEQUENCE</scope>
    <source>
        <strain evidence="10">ATCC30299</strain>
    </source>
</reference>
<keyword evidence="1" id="KW-0479">Metal-binding</keyword>
<feature type="domain" description="USP" evidence="9">
    <location>
        <begin position="43"/>
        <end position="396"/>
    </location>
</feature>
<evidence type="ECO:0008006" key="12">
    <source>
        <dbReference type="Google" id="ProtNLM"/>
    </source>
</evidence>
<dbReference type="PANTHER" id="PTHR22975">
    <property type="entry name" value="UBIQUITIN SPECIFIC PROTEINASE"/>
    <property type="match status" value="1"/>
</dbReference>
<dbReference type="PROSITE" id="PS50199">
    <property type="entry name" value="ZF_RANBP2_2"/>
    <property type="match status" value="2"/>
</dbReference>
<sequence>MSLNRENENKMKSKKKQSIISGSPSKFRNSFQYPSLPDIHGFIGFKNEFGEMNCFLNSALQVLWHFHSFRDLILTQNLKCELQDDHYCLVCGLKQLFTQSLQNLLQSQENIIDISLYRRHLSEVYKSVKRFGIHSADDSMEALMAILKAIHSNEIGDTSEGVNSDISNASCGRSCIAHQVIDLQVHESLICECGSKVENDWDFSSFSHPFYIYDILEETKKFHPEKLVREGIRENLAECLKYSSIIPIEGAIPEFIRSQWENAKLDICPNTENCCVNRSKNSLILRSHPIIFTIQLIWHEKNPNYLEILQILASIPLNLSLGRIYAEAHNTSHILKGMILYGGFHYVFVVKHSENNLWYKLDDENTSLLGNGSWIKAIEEIIDCKLYPVGLFYEESDQIEHEGLRDIDWIELEAKIMNKIWKRKRSELSSQKKCLTPKIYRSRESRIFLKSQSQSPCIKNSDSNMQIEQNPELWRCNCGRTNEINWQCCPSCKELKPGESGWICRDCTFKNDPYFVICQVCGSMKKELKPQSQSNSAGKPNIPWQCKICKEFNSSKCQECTHCSKKKSKIQGSSRLLANVWLCKLCGSYNTQSYCKCQFRTPQKNQCNKCGEDIAIGNFCLSCISERCQICHKTIAITDKKFCWKCKSESTGNFCLKCSYYFESSKLLCKGCVLLVWECENCNKFNWPTDEECFNCKILHKRDQNLETPISHSEESYYKELSCCFCGMKLTMGEYKNCYYCLKRTRDNHCVACNLDLTPDKYSCMMCRKTRWICKCGQKHLNSKPMCLNCNSYKISA</sequence>
<feature type="compositionally biased region" description="Basic and acidic residues" evidence="7">
    <location>
        <begin position="1"/>
        <end position="11"/>
    </location>
</feature>
<dbReference type="InterPro" id="IPR028889">
    <property type="entry name" value="USP"/>
</dbReference>
<dbReference type="AlphaFoldDB" id="A0AAU9IAX1"/>
<feature type="region of interest" description="Disordered" evidence="7">
    <location>
        <begin position="1"/>
        <end position="23"/>
    </location>
</feature>
<evidence type="ECO:0000256" key="7">
    <source>
        <dbReference type="SAM" id="MobiDB-lite"/>
    </source>
</evidence>
<dbReference type="SMART" id="SM00547">
    <property type="entry name" value="ZnF_RBZ"/>
    <property type="match status" value="3"/>
</dbReference>
<evidence type="ECO:0000256" key="3">
    <source>
        <dbReference type="ARBA" id="ARBA00022786"/>
    </source>
</evidence>
<dbReference type="PROSITE" id="PS01358">
    <property type="entry name" value="ZF_RANBP2_1"/>
    <property type="match status" value="3"/>
</dbReference>
<dbReference type="GO" id="GO:0008270">
    <property type="term" value="F:zinc ion binding"/>
    <property type="evidence" value="ECO:0007669"/>
    <property type="project" value="UniProtKB-KW"/>
</dbReference>
<evidence type="ECO:0000256" key="1">
    <source>
        <dbReference type="ARBA" id="ARBA00022723"/>
    </source>
</evidence>
<evidence type="ECO:0000313" key="11">
    <source>
        <dbReference type="Proteomes" id="UP001162131"/>
    </source>
</evidence>
<name>A0AAU9IAX1_9CILI</name>
<dbReference type="InterPro" id="IPR038765">
    <property type="entry name" value="Papain-like_cys_pep_sf"/>
</dbReference>
<evidence type="ECO:0000313" key="10">
    <source>
        <dbReference type="EMBL" id="CAG9310526.1"/>
    </source>
</evidence>
<keyword evidence="11" id="KW-1185">Reference proteome</keyword>
<dbReference type="Proteomes" id="UP001162131">
    <property type="component" value="Unassembled WGS sequence"/>
</dbReference>
<organism evidence="10 11">
    <name type="scientific">Blepharisma stoltei</name>
    <dbReference type="NCBI Taxonomy" id="1481888"/>
    <lineage>
        <taxon>Eukaryota</taxon>
        <taxon>Sar</taxon>
        <taxon>Alveolata</taxon>
        <taxon>Ciliophora</taxon>
        <taxon>Postciliodesmatophora</taxon>
        <taxon>Heterotrichea</taxon>
        <taxon>Heterotrichida</taxon>
        <taxon>Blepharismidae</taxon>
        <taxon>Blepharisma</taxon>
    </lineage>
</organism>
<dbReference type="InterPro" id="IPR052398">
    <property type="entry name" value="Ubiquitin_hydrolase_53/54"/>
</dbReference>
<proteinExistence type="predicted"/>
<keyword evidence="4" id="KW-0378">Hydrolase</keyword>
<dbReference type="SUPFAM" id="SSF90209">
    <property type="entry name" value="Ran binding protein zinc finger-like"/>
    <property type="match status" value="1"/>
</dbReference>
<accession>A0AAU9IAX1</accession>
<dbReference type="InterPro" id="IPR036443">
    <property type="entry name" value="Znf_RanBP2_sf"/>
</dbReference>
<dbReference type="InterPro" id="IPR001876">
    <property type="entry name" value="Znf_RanBP2"/>
</dbReference>
<dbReference type="EMBL" id="CAJZBQ010000002">
    <property type="protein sequence ID" value="CAG9310526.1"/>
    <property type="molecule type" value="Genomic_DNA"/>
</dbReference>
<dbReference type="GO" id="GO:0004843">
    <property type="term" value="F:cysteine-type deubiquitinase activity"/>
    <property type="evidence" value="ECO:0007669"/>
    <property type="project" value="InterPro"/>
</dbReference>
<keyword evidence="5" id="KW-0862">Zinc</keyword>
<feature type="domain" description="RanBP2-type" evidence="8">
    <location>
        <begin position="539"/>
        <end position="569"/>
    </location>
</feature>
<dbReference type="Pfam" id="PF00443">
    <property type="entry name" value="UCH"/>
    <property type="match status" value="1"/>
</dbReference>
<evidence type="ECO:0000256" key="6">
    <source>
        <dbReference type="PROSITE-ProRule" id="PRU00322"/>
    </source>
</evidence>
<dbReference type="InterPro" id="IPR001394">
    <property type="entry name" value="Peptidase_C19_UCH"/>
</dbReference>
<dbReference type="Gene3D" id="3.90.70.10">
    <property type="entry name" value="Cysteine proteinases"/>
    <property type="match status" value="1"/>
</dbReference>
<evidence type="ECO:0000256" key="4">
    <source>
        <dbReference type="ARBA" id="ARBA00022801"/>
    </source>
</evidence>
<evidence type="ECO:0000256" key="2">
    <source>
        <dbReference type="ARBA" id="ARBA00022771"/>
    </source>
</evidence>
<dbReference type="PROSITE" id="PS50235">
    <property type="entry name" value="USP_3"/>
    <property type="match status" value="1"/>
</dbReference>
<keyword evidence="3" id="KW-0833">Ubl conjugation pathway</keyword>
<keyword evidence="2 6" id="KW-0863">Zinc-finger</keyword>
<evidence type="ECO:0000256" key="5">
    <source>
        <dbReference type="ARBA" id="ARBA00022833"/>
    </source>
</evidence>
<dbReference type="PANTHER" id="PTHR22975:SF9">
    <property type="entry name" value="ECHINUS SPLICE FORM 3"/>
    <property type="match status" value="1"/>
</dbReference>
<dbReference type="SUPFAM" id="SSF54001">
    <property type="entry name" value="Cysteine proteinases"/>
    <property type="match status" value="1"/>
</dbReference>
<evidence type="ECO:0000259" key="9">
    <source>
        <dbReference type="PROSITE" id="PS50235"/>
    </source>
</evidence>
<comment type="caution">
    <text evidence="10">The sequence shown here is derived from an EMBL/GenBank/DDBJ whole genome shotgun (WGS) entry which is preliminary data.</text>
</comment>
<protein>
    <recommendedName>
        <fullName evidence="12">Ubiquitinyl hydrolase 1</fullName>
    </recommendedName>
</protein>
<feature type="domain" description="RanBP2-type" evidence="8">
    <location>
        <begin position="496"/>
        <end position="527"/>
    </location>
</feature>
<evidence type="ECO:0000259" key="8">
    <source>
        <dbReference type="PROSITE" id="PS50199"/>
    </source>
</evidence>
<gene>
    <name evidence="10" type="ORF">BSTOLATCC_MIC1368</name>
</gene>